<keyword evidence="2" id="KW-1185">Reference proteome</keyword>
<dbReference type="RefSeq" id="WP_020997608.1">
    <property type="nucleotide sequence ID" value="NZ_BASX01000013.1"/>
</dbReference>
<protein>
    <submittedName>
        <fullName evidence="1">Uncharacterized protein</fullName>
    </submittedName>
</protein>
<dbReference type="Proteomes" id="UP000016985">
    <property type="component" value="Unassembled WGS sequence"/>
</dbReference>
<sequence length="119" mass="13977">MLVIDDLLKEFRSRTLNTEDDVKIYAYSDIFSPIQKKYAPHTIFQSERTFVKGGRADGTIANLVIEYKKYNHFEKQKGEHEALFGRKQNKKDKLYGRVLTSDGLRLIYAVENLWPRGYQ</sequence>
<name>U2YDF7_STRCV</name>
<evidence type="ECO:0000313" key="2">
    <source>
        <dbReference type="Proteomes" id="UP000016985"/>
    </source>
</evidence>
<reference evidence="1 2" key="1">
    <citation type="submission" date="2013-09" db="EMBL/GenBank/DDBJ databases">
        <title>Genome Sequences of seven clinical isolates and type strains of anginosus group streptococci.</title>
        <authorList>
            <person name="Maruyama F."/>
            <person name="Sakurai A."/>
            <person name="Ogura Y."/>
            <person name="Homma H."/>
            <person name="Takahashi N."/>
            <person name="Ohtsubo Y."/>
            <person name="Hoshino T."/>
            <person name="Okahashi N."/>
            <person name="Nakagawa I."/>
            <person name="Kimura S."/>
            <person name="Fujiwara T."/>
            <person name="Hayashi T."/>
            <person name="Shintani S."/>
        </authorList>
    </citation>
    <scope>NUCLEOTIDE SEQUENCE [LARGE SCALE GENOMIC DNA]</scope>
    <source>
        <strain evidence="2">CCUG46377</strain>
    </source>
</reference>
<evidence type="ECO:0000313" key="1">
    <source>
        <dbReference type="EMBL" id="GAD45057.1"/>
    </source>
</evidence>
<proteinExistence type="predicted"/>
<gene>
    <name evidence="1" type="ORF">ANG5_1585</name>
</gene>
<accession>U2YDF7</accession>
<organism evidence="1 2">
    <name type="scientific">Streptococcus constellatus subsp. pharyngis SK1060 = CCUG 46377</name>
    <dbReference type="NCBI Taxonomy" id="1035184"/>
    <lineage>
        <taxon>Bacteria</taxon>
        <taxon>Bacillati</taxon>
        <taxon>Bacillota</taxon>
        <taxon>Bacilli</taxon>
        <taxon>Lactobacillales</taxon>
        <taxon>Streptococcaceae</taxon>
        <taxon>Streptococcus</taxon>
        <taxon>Streptococcus anginosus group</taxon>
    </lineage>
</organism>
<comment type="caution">
    <text evidence="1">The sequence shown here is derived from an EMBL/GenBank/DDBJ whole genome shotgun (WGS) entry which is preliminary data.</text>
</comment>
<dbReference type="EMBL" id="BASX01000013">
    <property type="protein sequence ID" value="GAD45057.1"/>
    <property type="molecule type" value="Genomic_DNA"/>
</dbReference>
<dbReference type="AlphaFoldDB" id="U2YDF7"/>